<keyword evidence="2" id="KW-0489">Methyltransferase</keyword>
<evidence type="ECO:0000313" key="3">
    <source>
        <dbReference type="Proteomes" id="UP000253426"/>
    </source>
</evidence>
<comment type="caution">
    <text evidence="2">The sequence shown here is derived from an EMBL/GenBank/DDBJ whole genome shotgun (WGS) entry which is preliminary data.</text>
</comment>
<protein>
    <submittedName>
        <fullName evidence="2">Methyltransferase family protein</fullName>
    </submittedName>
</protein>
<dbReference type="SUPFAM" id="SSF53335">
    <property type="entry name" value="S-adenosyl-L-methionine-dependent methyltransferases"/>
    <property type="match status" value="1"/>
</dbReference>
<dbReference type="GO" id="GO:0032259">
    <property type="term" value="P:methylation"/>
    <property type="evidence" value="ECO:0007669"/>
    <property type="project" value="UniProtKB-KW"/>
</dbReference>
<dbReference type="Proteomes" id="UP000253426">
    <property type="component" value="Unassembled WGS sequence"/>
</dbReference>
<dbReference type="Gene3D" id="3.40.50.150">
    <property type="entry name" value="Vaccinia Virus protein VP39"/>
    <property type="match status" value="1"/>
</dbReference>
<reference evidence="2 3" key="1">
    <citation type="submission" date="2018-06" db="EMBL/GenBank/DDBJ databases">
        <title>Genomic Encyclopedia of Type Strains, Phase IV (KMG-IV): sequencing the most valuable type-strain genomes for metagenomic binning, comparative biology and taxonomic classification.</title>
        <authorList>
            <person name="Goeker M."/>
        </authorList>
    </citation>
    <scope>NUCLEOTIDE SEQUENCE [LARGE SCALE GENOMIC DNA]</scope>
    <source>
        <strain evidence="2 3">DSM 25532</strain>
    </source>
</reference>
<gene>
    <name evidence="2" type="ORF">DES53_11775</name>
</gene>
<dbReference type="OrthoDB" id="9757640at2"/>
<accession>A0A366H628</accession>
<name>A0A366H628_9BACT</name>
<sequence length="231" mass="26255">MSVRSILRRVLYTSNTIRYRVEWPRLREAFQQIGKVGTLFDGGCGSGEFARRVLDEGLCEKVIGLEYDDNNYRELQANLGWRPEVQTMQASLLEIPLADASVDMVMSTQVIEHIADHEGVARELVRILKPGGHALITVPHPPEPFPNDDHVRKGYTDADLLALFEPLGLKPLRTDYFLTRNTTDRMKQAWKLPARGVFLPVAWVDQETTCSLDERKSCDPFGILMLFQKKA</sequence>
<dbReference type="CDD" id="cd02440">
    <property type="entry name" value="AdoMet_MTases"/>
    <property type="match status" value="1"/>
</dbReference>
<dbReference type="Pfam" id="PF08241">
    <property type="entry name" value="Methyltransf_11"/>
    <property type="match status" value="1"/>
</dbReference>
<dbReference type="GO" id="GO:0008757">
    <property type="term" value="F:S-adenosylmethionine-dependent methyltransferase activity"/>
    <property type="evidence" value="ECO:0007669"/>
    <property type="project" value="InterPro"/>
</dbReference>
<dbReference type="PANTHER" id="PTHR43591">
    <property type="entry name" value="METHYLTRANSFERASE"/>
    <property type="match status" value="1"/>
</dbReference>
<dbReference type="InterPro" id="IPR013216">
    <property type="entry name" value="Methyltransf_11"/>
</dbReference>
<dbReference type="RefSeq" id="WP_113961957.1">
    <property type="nucleotide sequence ID" value="NZ_QNRR01000017.1"/>
</dbReference>
<keyword evidence="2" id="KW-0808">Transferase</keyword>
<evidence type="ECO:0000259" key="1">
    <source>
        <dbReference type="Pfam" id="PF08241"/>
    </source>
</evidence>
<dbReference type="AlphaFoldDB" id="A0A366H628"/>
<dbReference type="EMBL" id="QNRR01000017">
    <property type="protein sequence ID" value="RBP36364.1"/>
    <property type="molecule type" value="Genomic_DNA"/>
</dbReference>
<proteinExistence type="predicted"/>
<dbReference type="InterPro" id="IPR029063">
    <property type="entry name" value="SAM-dependent_MTases_sf"/>
</dbReference>
<organism evidence="2 3">
    <name type="scientific">Roseimicrobium gellanilyticum</name>
    <dbReference type="NCBI Taxonomy" id="748857"/>
    <lineage>
        <taxon>Bacteria</taxon>
        <taxon>Pseudomonadati</taxon>
        <taxon>Verrucomicrobiota</taxon>
        <taxon>Verrucomicrobiia</taxon>
        <taxon>Verrucomicrobiales</taxon>
        <taxon>Verrucomicrobiaceae</taxon>
        <taxon>Roseimicrobium</taxon>
    </lineage>
</organism>
<feature type="domain" description="Methyltransferase type 11" evidence="1">
    <location>
        <begin position="41"/>
        <end position="136"/>
    </location>
</feature>
<keyword evidence="3" id="KW-1185">Reference proteome</keyword>
<evidence type="ECO:0000313" key="2">
    <source>
        <dbReference type="EMBL" id="RBP36364.1"/>
    </source>
</evidence>